<keyword evidence="2" id="KW-1185">Reference proteome</keyword>
<accession>A0A3P7FGA9</accession>
<evidence type="ECO:0000313" key="1">
    <source>
        <dbReference type="EMBL" id="VDM09868.1"/>
    </source>
</evidence>
<dbReference type="EMBL" id="UYWW01001064">
    <property type="protein sequence ID" value="VDM09868.1"/>
    <property type="molecule type" value="Genomic_DNA"/>
</dbReference>
<sequence>MKRSNGENLFILDLLRILMSEQGNFAKKSFYVLVLPQHYMIARLVSDEMWPNIDSRTLSKSKKIYLILLELESSTSLNLSPKLISARLNGSRIDLIDLVFKLKEKTDNGRLESTRNFIEMVPINNKEDLKILGYIVVEATNITFSSDL</sequence>
<dbReference type="AlphaFoldDB" id="A0A3P7FGA9"/>
<dbReference type="Proteomes" id="UP000270924">
    <property type="component" value="Unassembled WGS sequence"/>
</dbReference>
<gene>
    <name evidence="1" type="ORF">WBA_LOCUS3254</name>
</gene>
<reference evidence="1 2" key="1">
    <citation type="submission" date="2018-11" db="EMBL/GenBank/DDBJ databases">
        <authorList>
            <consortium name="Pathogen Informatics"/>
        </authorList>
    </citation>
    <scope>NUCLEOTIDE SEQUENCE [LARGE SCALE GENOMIC DNA]</scope>
</reference>
<protein>
    <submittedName>
        <fullName evidence="1">Uncharacterized protein</fullName>
    </submittedName>
</protein>
<dbReference type="InParanoid" id="A0A3P7FGA9"/>
<name>A0A3P7FGA9_WUCBA</name>
<organism evidence="1 2">
    <name type="scientific">Wuchereria bancrofti</name>
    <dbReference type="NCBI Taxonomy" id="6293"/>
    <lineage>
        <taxon>Eukaryota</taxon>
        <taxon>Metazoa</taxon>
        <taxon>Ecdysozoa</taxon>
        <taxon>Nematoda</taxon>
        <taxon>Chromadorea</taxon>
        <taxon>Rhabditida</taxon>
        <taxon>Spirurina</taxon>
        <taxon>Spiruromorpha</taxon>
        <taxon>Filarioidea</taxon>
        <taxon>Onchocercidae</taxon>
        <taxon>Wuchereria</taxon>
    </lineage>
</organism>
<proteinExistence type="predicted"/>
<evidence type="ECO:0000313" key="2">
    <source>
        <dbReference type="Proteomes" id="UP000270924"/>
    </source>
</evidence>